<dbReference type="STRING" id="4999.A0A1Y1UQZ3"/>
<dbReference type="InterPro" id="IPR041036">
    <property type="entry name" value="GH5_C"/>
</dbReference>
<dbReference type="Pfam" id="PF18564">
    <property type="entry name" value="Glyco_hydro_5_C"/>
    <property type="match status" value="1"/>
</dbReference>
<comment type="caution">
    <text evidence="7">The sequence shown here is derived from an EMBL/GenBank/DDBJ whole genome shotgun (WGS) entry which is preliminary data.</text>
</comment>
<evidence type="ECO:0000259" key="6">
    <source>
        <dbReference type="Pfam" id="PF18564"/>
    </source>
</evidence>
<organism evidence="7 8">
    <name type="scientific">Kockovaella imperatae</name>
    <dbReference type="NCBI Taxonomy" id="4999"/>
    <lineage>
        <taxon>Eukaryota</taxon>
        <taxon>Fungi</taxon>
        <taxon>Dikarya</taxon>
        <taxon>Basidiomycota</taxon>
        <taxon>Agaricomycotina</taxon>
        <taxon>Tremellomycetes</taxon>
        <taxon>Tremellales</taxon>
        <taxon>Cuniculitremaceae</taxon>
        <taxon>Kockovaella</taxon>
    </lineage>
</organism>
<dbReference type="InterPro" id="IPR018087">
    <property type="entry name" value="Glyco_hydro_5_CS"/>
</dbReference>
<feature type="compositionally biased region" description="Basic and acidic residues" evidence="4">
    <location>
        <begin position="62"/>
        <end position="78"/>
    </location>
</feature>
<dbReference type="InParanoid" id="A0A1Y1UQZ3"/>
<sequence length="782" mass="87496">MQHHHPATMSSALPTSVLGTHRIDTADANFLIPSDANSSTPRSILLRGVNLSSSSKYPCHSGRFEPSESTRSDRDASRKHQAGIHSALGEEYGFYSDAEKGGYDGWFVDRPLPEKEAETHLRRLQSWGFTTVRLIVTWEALEHAGPGKYDEKYIDYLVRLLQKCKSFGFRVFISPHQDVFSRFVGGSGAPYWVLEAFGINPRRIHSTGSAVLHSEFLKHGFNGEESTGEYPDMIWNSNANRLAARHCLTMFFASKAFAPKCTIDGLPAGEWARGHFIAAYGHLADRLHDVLDTCVIGWDTLNEPHEGFIDIPNLEEIPPSQEFRKGRSPTPIQGFRLGVGETVDNIAMDDFTSLGLKRLGNVTHTPPPEGLWLTREEAKTAEERWGYKWGSEWNFWDERGLAGCPWAGHGVWDRSTGKTKSDYFKLDGQDFMTDFWKPWYIDFISRIRKSHPDAISFIHPAIFDRPPQLDNSITNGRLVVSSHFYDGLTMLSKRRPKFNADTVGMHRGQVGMLGAAKSGASALRGNLRNQFAELKSDALDVGLLGARYPTLIGELGSPFDMKKSKWLGILRGKDSRKDYREPAKALDELLNGCDGDNALSWTLWDYEPTNSHEFGDGWNQEDLSVFSFDELDGNDDLKASSPQTLQQLYMLGTRGIDAWCRPYPVSVTGRIKSFSFDMGSTAFDLIIETSSGTGSGSAVIFLPFVHYLGVEGDGKSRMVGQPEGEWRAGQPARIDLDIQELTEGEITAVGQLATWSFPLDGEVKELHLKLRRWGDKPDLWVE</sequence>
<dbReference type="RefSeq" id="XP_021873641.1">
    <property type="nucleotide sequence ID" value="XM_022018807.1"/>
</dbReference>
<evidence type="ECO:0000256" key="3">
    <source>
        <dbReference type="ARBA" id="ARBA00023295"/>
    </source>
</evidence>
<dbReference type="GO" id="GO:0000272">
    <property type="term" value="P:polysaccharide catabolic process"/>
    <property type="evidence" value="ECO:0007669"/>
    <property type="project" value="InterPro"/>
</dbReference>
<keyword evidence="2 7" id="KW-0378">Hydrolase</keyword>
<feature type="domain" description="Glycoside hydrolase family 5 C-terminal" evidence="6">
    <location>
        <begin position="661"/>
        <end position="707"/>
    </location>
</feature>
<dbReference type="InterPro" id="IPR017853">
    <property type="entry name" value="GH"/>
</dbReference>
<dbReference type="AlphaFoldDB" id="A0A1Y1UQZ3"/>
<evidence type="ECO:0000256" key="2">
    <source>
        <dbReference type="ARBA" id="ARBA00022801"/>
    </source>
</evidence>
<keyword evidence="8" id="KW-1185">Reference proteome</keyword>
<comment type="similarity">
    <text evidence="1">Belongs to the glycosyl hydrolase 5 (cellulase A) family.</text>
</comment>
<gene>
    <name evidence="7" type="ORF">BD324DRAFT_654952</name>
</gene>
<dbReference type="GO" id="GO:0050295">
    <property type="term" value="F:steryl-beta-glucosidase activity"/>
    <property type="evidence" value="ECO:0007669"/>
    <property type="project" value="TreeGrafter"/>
</dbReference>
<dbReference type="PANTHER" id="PTHR31308:SF6">
    <property type="entry name" value="GLYCOSIDE HYDROLASE FAMILY 5 C-TERMINAL DOMAIN-CONTAINING PROTEIN"/>
    <property type="match status" value="1"/>
</dbReference>
<accession>A0A1Y1UQZ3</accession>
<evidence type="ECO:0000256" key="1">
    <source>
        <dbReference type="ARBA" id="ARBA00005641"/>
    </source>
</evidence>
<feature type="region of interest" description="Disordered" evidence="4">
    <location>
        <begin position="54"/>
        <end position="81"/>
    </location>
</feature>
<evidence type="ECO:0000256" key="4">
    <source>
        <dbReference type="SAM" id="MobiDB-lite"/>
    </source>
</evidence>
<dbReference type="Proteomes" id="UP000193218">
    <property type="component" value="Unassembled WGS sequence"/>
</dbReference>
<dbReference type="InterPro" id="IPR001547">
    <property type="entry name" value="Glyco_hydro_5"/>
</dbReference>
<dbReference type="Pfam" id="PF00150">
    <property type="entry name" value="Cellulase"/>
    <property type="match status" value="1"/>
</dbReference>
<dbReference type="PROSITE" id="PS00659">
    <property type="entry name" value="GLYCOSYL_HYDROL_F5"/>
    <property type="match status" value="1"/>
</dbReference>
<dbReference type="GO" id="GO:1904462">
    <property type="term" value="P:ergosteryl 3-beta-D-glucoside catabolic process"/>
    <property type="evidence" value="ECO:0007669"/>
    <property type="project" value="TreeGrafter"/>
</dbReference>
<evidence type="ECO:0000313" key="8">
    <source>
        <dbReference type="Proteomes" id="UP000193218"/>
    </source>
</evidence>
<keyword evidence="3" id="KW-0326">Glycosidase</keyword>
<dbReference type="EMBL" id="NBSH01000002">
    <property type="protein sequence ID" value="ORX39856.1"/>
    <property type="molecule type" value="Genomic_DNA"/>
</dbReference>
<dbReference type="GeneID" id="33560616"/>
<dbReference type="Gene3D" id="3.20.20.80">
    <property type="entry name" value="Glycosidases"/>
    <property type="match status" value="2"/>
</dbReference>
<name>A0A1Y1UQZ3_9TREE</name>
<evidence type="ECO:0000259" key="5">
    <source>
        <dbReference type="Pfam" id="PF00150"/>
    </source>
</evidence>
<dbReference type="PANTHER" id="PTHR31308">
    <property type="match status" value="1"/>
</dbReference>
<dbReference type="InterPro" id="IPR013780">
    <property type="entry name" value="Glyco_hydro_b"/>
</dbReference>
<dbReference type="SUPFAM" id="SSF51445">
    <property type="entry name" value="(Trans)glycosidases"/>
    <property type="match status" value="1"/>
</dbReference>
<protein>
    <submittedName>
        <fullName evidence="7">Glycoside hydrolase superfamily</fullName>
    </submittedName>
</protein>
<evidence type="ECO:0000313" key="7">
    <source>
        <dbReference type="EMBL" id="ORX39856.1"/>
    </source>
</evidence>
<dbReference type="Gene3D" id="2.60.40.1180">
    <property type="entry name" value="Golgi alpha-mannosidase II"/>
    <property type="match status" value="1"/>
</dbReference>
<reference evidence="7 8" key="1">
    <citation type="submission" date="2017-03" db="EMBL/GenBank/DDBJ databases">
        <title>Widespread Adenine N6-methylation of Active Genes in Fungi.</title>
        <authorList>
            <consortium name="DOE Joint Genome Institute"/>
            <person name="Mondo S.J."/>
            <person name="Dannebaum R.O."/>
            <person name="Kuo R.C."/>
            <person name="Louie K.B."/>
            <person name="Bewick A.J."/>
            <person name="Labutti K."/>
            <person name="Haridas S."/>
            <person name="Kuo A."/>
            <person name="Salamov A."/>
            <person name="Ahrendt S.R."/>
            <person name="Lau R."/>
            <person name="Bowen B.P."/>
            <person name="Lipzen A."/>
            <person name="Sullivan W."/>
            <person name="Andreopoulos W.B."/>
            <person name="Clum A."/>
            <person name="Lindquist E."/>
            <person name="Daum C."/>
            <person name="Northen T.R."/>
            <person name="Ramamoorthy G."/>
            <person name="Schmitz R.J."/>
            <person name="Gryganskyi A."/>
            <person name="Culley D."/>
            <person name="Magnuson J."/>
            <person name="James T.Y."/>
            <person name="O'Malley M.A."/>
            <person name="Stajich J.E."/>
            <person name="Spatafora J.W."/>
            <person name="Visel A."/>
            <person name="Grigoriev I.V."/>
        </authorList>
    </citation>
    <scope>NUCLEOTIDE SEQUENCE [LARGE SCALE GENOMIC DNA]</scope>
    <source>
        <strain evidence="7 8">NRRL Y-17943</strain>
    </source>
</reference>
<dbReference type="InterPro" id="IPR052066">
    <property type="entry name" value="Glycosphingolipid_Hydrolases"/>
</dbReference>
<proteinExistence type="inferred from homology"/>
<dbReference type="OrthoDB" id="9971853at2759"/>
<feature type="domain" description="Glycoside hydrolase family 5" evidence="5">
    <location>
        <begin position="115"/>
        <end position="178"/>
    </location>
</feature>